<evidence type="ECO:0000256" key="1">
    <source>
        <dbReference type="ARBA" id="ARBA00001973"/>
    </source>
</evidence>
<dbReference type="InterPro" id="IPR005204">
    <property type="entry name" value="Hemocyanin_N"/>
</dbReference>
<reference evidence="8" key="1">
    <citation type="submission" date="2021-06" db="EMBL/GenBank/DDBJ databases">
        <authorList>
            <person name="Hodson N. C."/>
            <person name="Mongue J. A."/>
            <person name="Jaron S. K."/>
        </authorList>
    </citation>
    <scope>NUCLEOTIDE SEQUENCE</scope>
</reference>
<dbReference type="OrthoDB" id="8119704at2759"/>
<name>A0A8J2L746_9HEXA</name>
<evidence type="ECO:0000259" key="6">
    <source>
        <dbReference type="Pfam" id="PF00372"/>
    </source>
</evidence>
<dbReference type="GO" id="GO:0046872">
    <property type="term" value="F:metal ion binding"/>
    <property type="evidence" value="ECO:0007669"/>
    <property type="project" value="UniProtKB-KW"/>
</dbReference>
<comment type="cofactor">
    <cofactor evidence="1">
        <name>Cu(2+)</name>
        <dbReference type="ChEBI" id="CHEBI:29036"/>
    </cofactor>
</comment>
<keyword evidence="3" id="KW-0479">Metal-binding</keyword>
<dbReference type="InterPro" id="IPR000896">
    <property type="entry name" value="Hemocyanin/hexamerin_mid_dom"/>
</dbReference>
<sequence>MSRRPQANTRPSQSVSSSVPAMDTQTQLQFMYMFERLSEPLYLGPKGSKNAYFIVDPATMDENTRNMAQMVRQGLQQASILSTMSFNLKMPRNIPNLESIGSACKRSEIFSYFLPSHKQAANELAQILMAQPSREEFLSMCGYCRDSSMINSQLWVHASVRAALNRKDMRGVMIPALWEVLPDLFITTPIRKLARAQSSIPMEGRVVLNINGNNLRPTTEKQGKSDSGSADVVIDPNFSGRSENPENKLWYFREDLGVASHHWHWHVVYTGSSPK</sequence>
<comment type="caution">
    <text evidence="8">The sequence shown here is derived from an EMBL/GenBank/DDBJ whole genome shotgun (WGS) entry which is preliminary data.</text>
</comment>
<dbReference type="GO" id="GO:0006582">
    <property type="term" value="P:melanin metabolic process"/>
    <property type="evidence" value="ECO:0007669"/>
    <property type="project" value="UniProtKB-ARBA"/>
</dbReference>
<dbReference type="EMBL" id="CAJVCH010553088">
    <property type="protein sequence ID" value="CAG7829818.1"/>
    <property type="molecule type" value="Genomic_DNA"/>
</dbReference>
<dbReference type="InterPro" id="IPR013788">
    <property type="entry name" value="Hemocyanin/hexamerin"/>
</dbReference>
<dbReference type="Pfam" id="PF00372">
    <property type="entry name" value="Hemocyanin_M"/>
    <property type="match status" value="1"/>
</dbReference>
<gene>
    <name evidence="8" type="ORF">AFUS01_LOCUS39661</name>
</gene>
<feature type="domain" description="Hemocyanin middle" evidence="6">
    <location>
        <begin position="176"/>
        <end position="270"/>
    </location>
</feature>
<evidence type="ECO:0000256" key="5">
    <source>
        <dbReference type="SAM" id="MobiDB-lite"/>
    </source>
</evidence>
<organism evidence="8 9">
    <name type="scientific">Allacma fusca</name>
    <dbReference type="NCBI Taxonomy" id="39272"/>
    <lineage>
        <taxon>Eukaryota</taxon>
        <taxon>Metazoa</taxon>
        <taxon>Ecdysozoa</taxon>
        <taxon>Arthropoda</taxon>
        <taxon>Hexapoda</taxon>
        <taxon>Collembola</taxon>
        <taxon>Symphypleona</taxon>
        <taxon>Sminthuridae</taxon>
        <taxon>Allacma</taxon>
    </lineage>
</organism>
<evidence type="ECO:0000256" key="4">
    <source>
        <dbReference type="ARBA" id="ARBA00023008"/>
    </source>
</evidence>
<evidence type="ECO:0000259" key="7">
    <source>
        <dbReference type="Pfam" id="PF03722"/>
    </source>
</evidence>
<evidence type="ECO:0000313" key="9">
    <source>
        <dbReference type="Proteomes" id="UP000708208"/>
    </source>
</evidence>
<dbReference type="AlphaFoldDB" id="A0A8J2L746"/>
<comment type="similarity">
    <text evidence="2">Belongs to the tyrosinase family.</text>
</comment>
<dbReference type="GO" id="GO:0004503">
    <property type="term" value="F:tyrosinase activity"/>
    <property type="evidence" value="ECO:0007669"/>
    <property type="project" value="UniProtKB-ARBA"/>
</dbReference>
<accession>A0A8J2L746</accession>
<feature type="region of interest" description="Disordered" evidence="5">
    <location>
        <begin position="213"/>
        <end position="239"/>
    </location>
</feature>
<evidence type="ECO:0000256" key="2">
    <source>
        <dbReference type="ARBA" id="ARBA00009928"/>
    </source>
</evidence>
<dbReference type="PANTHER" id="PTHR11511:SF4">
    <property type="entry name" value="PHENOLOXIDASE 2-RELATED"/>
    <property type="match status" value="1"/>
</dbReference>
<evidence type="ECO:0000313" key="8">
    <source>
        <dbReference type="EMBL" id="CAG7829818.1"/>
    </source>
</evidence>
<keyword evidence="9" id="KW-1185">Reference proteome</keyword>
<proteinExistence type="inferred from homology"/>
<feature type="non-terminal residue" evidence="8">
    <location>
        <position position="1"/>
    </location>
</feature>
<feature type="domain" description="Hemocyanin N-terminal" evidence="7">
    <location>
        <begin position="99"/>
        <end position="171"/>
    </location>
</feature>
<dbReference type="Pfam" id="PF03722">
    <property type="entry name" value="Hemocyanin_N"/>
    <property type="match status" value="1"/>
</dbReference>
<dbReference type="Proteomes" id="UP000708208">
    <property type="component" value="Unassembled WGS sequence"/>
</dbReference>
<feature type="region of interest" description="Disordered" evidence="5">
    <location>
        <begin position="1"/>
        <end position="21"/>
    </location>
</feature>
<evidence type="ECO:0000256" key="3">
    <source>
        <dbReference type="ARBA" id="ARBA00022723"/>
    </source>
</evidence>
<keyword evidence="4" id="KW-0186">Copper</keyword>
<dbReference type="PANTHER" id="PTHR11511">
    <property type="entry name" value="LARVAL STORAGE PROTEIN/PHENOLOXIDASE"/>
    <property type="match status" value="1"/>
</dbReference>
<protein>
    <submittedName>
        <fullName evidence="8">Uncharacterized protein</fullName>
    </submittedName>
</protein>